<dbReference type="SUPFAM" id="SSF48452">
    <property type="entry name" value="TPR-like"/>
    <property type="match status" value="1"/>
</dbReference>
<dbReference type="eggNOG" id="COG4105">
    <property type="taxonomic scope" value="Bacteria"/>
</dbReference>
<dbReference type="InterPro" id="IPR011990">
    <property type="entry name" value="TPR-like_helical_dom_sf"/>
</dbReference>
<evidence type="ECO:0000313" key="1">
    <source>
        <dbReference type="EMBL" id="ADL26745.1"/>
    </source>
</evidence>
<dbReference type="Proteomes" id="UP000000517">
    <property type="component" value="Chromosome"/>
</dbReference>
<dbReference type="InterPro" id="IPR019734">
    <property type="entry name" value="TPR_rpt"/>
</dbReference>
<reference evidence="2" key="1">
    <citation type="submission" date="2010-08" db="EMBL/GenBank/DDBJ databases">
        <title>Complete sequence of Fibrobacter succinogenes subsp. succinogenes S85.</title>
        <authorList>
            <person name="Durkin A.S."/>
            <person name="Nelson K.E."/>
            <person name="Morrison M."/>
            <person name="Forsberg C.W."/>
            <person name="Wilson D.B."/>
            <person name="Russell J.B."/>
            <person name="Cann I.K.O."/>
            <person name="Mackie R.I."/>
            <person name="White B.A."/>
        </authorList>
    </citation>
    <scope>NUCLEOTIDE SEQUENCE [LARGE SCALE GENOMIC DNA]</scope>
    <source>
        <strain evidence="2">ATCC 19169 / S85</strain>
    </source>
</reference>
<dbReference type="STRING" id="59374.FSU_2475"/>
<name>D9S5B7_FIBSS</name>
<dbReference type="EMBL" id="CP002158">
    <property type="protein sequence ID" value="ADL26745.1"/>
    <property type="molecule type" value="Genomic_DNA"/>
</dbReference>
<gene>
    <name evidence="1" type="ordered locus">FSU_2475</name>
</gene>
<accession>D9S5B7</accession>
<dbReference type="KEGG" id="fsc:FSU_2475"/>
<organism evidence="1 2">
    <name type="scientific">Fibrobacter succinogenes (strain ATCC 19169 / S85)</name>
    <dbReference type="NCBI Taxonomy" id="59374"/>
    <lineage>
        <taxon>Bacteria</taxon>
        <taxon>Pseudomonadati</taxon>
        <taxon>Fibrobacterota</taxon>
        <taxon>Fibrobacteria</taxon>
        <taxon>Fibrobacterales</taxon>
        <taxon>Fibrobacteraceae</taxon>
        <taxon>Fibrobacter</taxon>
    </lineage>
</organism>
<evidence type="ECO:0000313" key="2">
    <source>
        <dbReference type="Proteomes" id="UP000000517"/>
    </source>
</evidence>
<dbReference type="HOGENOM" id="CLU_416624_0_0_0"/>
<sequence length="658" mass="76616">MRLSAASYGILARKYLFYSYMFRGRFLALVLFAALLEGCTCCAYLNHMFNAERLYDEATELRMARLDSVPDENMSYPSGEESQKYEKIIEKGSRVLERFPKNKKRTAEAVFLIAESYRHKADWPKAITKYDEYERYFSDNDSMRAVEYQRAYCLYRNQEFNISRFALEPVVADKNHPYYFQGLNLLSLLDEKSEAPEQAIAALEAVLADTSGTPYMKGKAHFRLAGLYFKMEQWEKAHHHYNAKEIENLNDRERQTAGEQSAECLVNTKEYLKAADEYKALYKVEAYEKQRPHYLVRIGETTLLAGRNADAYVIFNKVNTEYPKTEQSSRSYFNMGDYEQSKTQNYELAMSYYDSSYIARSISEYAQKSRERRNALRRLVSMRDRNEEILQSKDSIPNMKSFFANEFMIAELFLLKLSEADSAVARLTNVIEKSDDTASVMRASYARAFIYDEFLHDPDTAEELYKEIIEKYPNTDYAKQAQANIGMNVTMKTKEDEARDRYMAAESLWTVASEMPVSKMDQVDSAYANAYAAFDSVYRDYPQTQSGVQALYMKAIYFQMNPDRLDSSIAIYRELRDKHGQTPWGKRAAYVLNTRLTTTDDDLAKLRKRTAQTIENLNKNSAKYYETLNAKPEEKKAEIINKEDEILENTYNSMYDFE</sequence>
<dbReference type="Gene3D" id="1.25.40.10">
    <property type="entry name" value="Tetratricopeptide repeat domain"/>
    <property type="match status" value="3"/>
</dbReference>
<proteinExistence type="predicted"/>
<dbReference type="Pfam" id="PF13174">
    <property type="entry name" value="TPR_6"/>
    <property type="match status" value="1"/>
</dbReference>
<dbReference type="AlphaFoldDB" id="D9S5B7"/>
<evidence type="ECO:0008006" key="3">
    <source>
        <dbReference type="Google" id="ProtNLM"/>
    </source>
</evidence>
<protein>
    <recommendedName>
        <fullName evidence="3">Tetratricopeptide repeat protein</fullName>
    </recommendedName>
</protein>